<evidence type="ECO:0000313" key="2">
    <source>
        <dbReference type="Proteomes" id="UP000183471"/>
    </source>
</evidence>
<proteinExistence type="predicted"/>
<organism evidence="1 2">
    <name type="scientific">Nitrosospira multiformis</name>
    <dbReference type="NCBI Taxonomy" id="1231"/>
    <lineage>
        <taxon>Bacteria</taxon>
        <taxon>Pseudomonadati</taxon>
        <taxon>Pseudomonadota</taxon>
        <taxon>Betaproteobacteria</taxon>
        <taxon>Nitrosomonadales</taxon>
        <taxon>Nitrosomonadaceae</taxon>
        <taxon>Nitrosospira</taxon>
    </lineage>
</organism>
<dbReference type="EMBL" id="FNKY01000001">
    <property type="protein sequence ID" value="SDQ66300.1"/>
    <property type="molecule type" value="Genomic_DNA"/>
</dbReference>
<name>A0ABY0TDE6_9PROT</name>
<accession>A0ABY0TDE6</accession>
<protein>
    <submittedName>
        <fullName evidence="1">Uncharacterized protein</fullName>
    </submittedName>
</protein>
<keyword evidence="2" id="KW-1185">Reference proteome</keyword>
<dbReference type="Proteomes" id="UP000183471">
    <property type="component" value="Unassembled WGS sequence"/>
</dbReference>
<evidence type="ECO:0000313" key="1">
    <source>
        <dbReference type="EMBL" id="SDQ66300.1"/>
    </source>
</evidence>
<comment type="caution">
    <text evidence="1">The sequence shown here is derived from an EMBL/GenBank/DDBJ whole genome shotgun (WGS) entry which is preliminary data.</text>
</comment>
<reference evidence="1 2" key="1">
    <citation type="submission" date="2016-10" db="EMBL/GenBank/DDBJ databases">
        <authorList>
            <person name="Varghese N."/>
            <person name="Submissions S."/>
        </authorList>
    </citation>
    <scope>NUCLEOTIDE SEQUENCE [LARGE SCALE GENOMIC DNA]</scope>
    <source>
        <strain evidence="1 2">Nl1</strain>
    </source>
</reference>
<gene>
    <name evidence="1" type="ORF">SAMN05216402_1752</name>
</gene>
<sequence>MAIYAIYTRTKDGAISRDDSNFEWDDQLGPYMHEEQLTGWPESKVFWRTQTGYTIGLAPTCASRSDSSELVAYSLPSIAAHKKLTGL</sequence>